<evidence type="ECO:0000256" key="8">
    <source>
        <dbReference type="ARBA" id="ARBA00023002"/>
    </source>
</evidence>
<feature type="compositionally biased region" description="Low complexity" evidence="14">
    <location>
        <begin position="1"/>
        <end position="11"/>
    </location>
</feature>
<dbReference type="Gene3D" id="3.20.70.20">
    <property type="match status" value="1"/>
</dbReference>
<dbReference type="GO" id="GO:0050897">
    <property type="term" value="F:cobalt ion binding"/>
    <property type="evidence" value="ECO:0007669"/>
    <property type="project" value="InterPro"/>
</dbReference>
<evidence type="ECO:0000256" key="13">
    <source>
        <dbReference type="RuleBase" id="RU364064"/>
    </source>
</evidence>
<evidence type="ECO:0000259" key="16">
    <source>
        <dbReference type="Pfam" id="PF08471"/>
    </source>
</evidence>
<keyword evidence="19" id="KW-1185">Reference proteome</keyword>
<keyword evidence="9" id="KW-1015">Disulfide bond</keyword>
<feature type="region of interest" description="Disordered" evidence="14">
    <location>
        <begin position="712"/>
        <end position="762"/>
    </location>
</feature>
<accession>A0A1I1IMC3</accession>
<dbReference type="EC" id="1.17.4.1" evidence="3 13"/>
<dbReference type="AlphaFoldDB" id="A0A1I1IMC3"/>
<dbReference type="PANTHER" id="PTHR43371">
    <property type="entry name" value="VITAMIN B12-DEPENDENT RIBONUCLEOTIDE REDUCTASE"/>
    <property type="match status" value="1"/>
</dbReference>
<evidence type="ECO:0000256" key="12">
    <source>
        <dbReference type="ARBA" id="ARBA00047754"/>
    </source>
</evidence>
<keyword evidence="7 13" id="KW-0547">Nucleotide-binding</keyword>
<organism evidence="18 19">
    <name type="scientific">Streptomyces aidingensis</name>
    <dbReference type="NCBI Taxonomy" id="910347"/>
    <lineage>
        <taxon>Bacteria</taxon>
        <taxon>Bacillati</taxon>
        <taxon>Actinomycetota</taxon>
        <taxon>Actinomycetes</taxon>
        <taxon>Kitasatosporales</taxon>
        <taxon>Streptomycetaceae</taxon>
        <taxon>Streptomyces</taxon>
    </lineage>
</organism>
<evidence type="ECO:0000256" key="3">
    <source>
        <dbReference type="ARBA" id="ARBA00012274"/>
    </source>
</evidence>
<feature type="compositionally biased region" description="Low complexity" evidence="14">
    <location>
        <begin position="905"/>
        <end position="926"/>
    </location>
</feature>
<dbReference type="STRING" id="910347.SAMN05421773_10313"/>
<evidence type="ECO:0000256" key="11">
    <source>
        <dbReference type="ARBA" id="ARBA00025437"/>
    </source>
</evidence>
<dbReference type="InterPro" id="IPR013344">
    <property type="entry name" value="RNR_NrdJ/NrdZ"/>
</dbReference>
<dbReference type="PANTHER" id="PTHR43371:SF1">
    <property type="entry name" value="RIBONUCLEOSIDE-DIPHOSPHATE REDUCTASE"/>
    <property type="match status" value="1"/>
</dbReference>
<dbReference type="InterPro" id="IPR024434">
    <property type="entry name" value="TSCPD_dom"/>
</dbReference>
<comment type="catalytic activity">
    <reaction evidence="12 13">
        <text>a 2'-deoxyribonucleoside 5'-diphosphate + [thioredoxin]-disulfide + H2O = a ribonucleoside 5'-diphosphate + [thioredoxin]-dithiol</text>
        <dbReference type="Rhea" id="RHEA:23252"/>
        <dbReference type="Rhea" id="RHEA-COMP:10698"/>
        <dbReference type="Rhea" id="RHEA-COMP:10700"/>
        <dbReference type="ChEBI" id="CHEBI:15377"/>
        <dbReference type="ChEBI" id="CHEBI:29950"/>
        <dbReference type="ChEBI" id="CHEBI:50058"/>
        <dbReference type="ChEBI" id="CHEBI:57930"/>
        <dbReference type="ChEBI" id="CHEBI:73316"/>
        <dbReference type="EC" id="1.17.4.1"/>
    </reaction>
</comment>
<dbReference type="Proteomes" id="UP000199207">
    <property type="component" value="Unassembled WGS sequence"/>
</dbReference>
<dbReference type="Pfam" id="PF12637">
    <property type="entry name" value="TSCPD"/>
    <property type="match status" value="1"/>
</dbReference>
<keyword evidence="6 13" id="KW-0237">DNA synthesis</keyword>
<evidence type="ECO:0000313" key="18">
    <source>
        <dbReference type="EMBL" id="SFC34390.1"/>
    </source>
</evidence>
<evidence type="ECO:0000259" key="15">
    <source>
        <dbReference type="Pfam" id="PF02867"/>
    </source>
</evidence>
<evidence type="ECO:0000256" key="5">
    <source>
        <dbReference type="ARBA" id="ARBA00022628"/>
    </source>
</evidence>
<evidence type="ECO:0000256" key="2">
    <source>
        <dbReference type="ARBA" id="ARBA00007405"/>
    </source>
</evidence>
<reference evidence="18 19" key="1">
    <citation type="submission" date="2016-10" db="EMBL/GenBank/DDBJ databases">
        <authorList>
            <person name="de Groot N.N."/>
        </authorList>
    </citation>
    <scope>NUCLEOTIDE SEQUENCE [LARGE SCALE GENOMIC DNA]</scope>
    <source>
        <strain evidence="18 19">CGMCC 4.5739</strain>
    </source>
</reference>
<evidence type="ECO:0000256" key="6">
    <source>
        <dbReference type="ARBA" id="ARBA00022634"/>
    </source>
</evidence>
<dbReference type="Pfam" id="PF02867">
    <property type="entry name" value="Ribonuc_red_lgC"/>
    <property type="match status" value="1"/>
</dbReference>
<keyword evidence="5 13" id="KW-0846">Cobalamin</keyword>
<comment type="function">
    <text evidence="11 13">Catalyzes the reduction of ribonucleotides to deoxyribonucleotides. May function to provide a pool of deoxyribonucleotide precursors for DNA repair during oxygen limitation and/or for immediate growth after restoration of oxygen.</text>
</comment>
<evidence type="ECO:0000256" key="9">
    <source>
        <dbReference type="ARBA" id="ARBA00023157"/>
    </source>
</evidence>
<feature type="region of interest" description="Disordered" evidence="14">
    <location>
        <begin position="1"/>
        <end position="22"/>
    </location>
</feature>
<comment type="cofactor">
    <cofactor evidence="1 13">
        <name>adenosylcob(III)alamin</name>
        <dbReference type="ChEBI" id="CHEBI:18408"/>
    </cofactor>
</comment>
<dbReference type="PRINTS" id="PR01183">
    <property type="entry name" value="RIBORDTASEM1"/>
</dbReference>
<name>A0A1I1IMC3_9ACTN</name>
<gene>
    <name evidence="18" type="ORF">SAMN05421773_10313</name>
</gene>
<dbReference type="NCBIfam" id="NF005122">
    <property type="entry name" value="PRK06556.1"/>
    <property type="match status" value="1"/>
</dbReference>
<dbReference type="Pfam" id="PF08471">
    <property type="entry name" value="Ribonuc_red_2_N"/>
    <property type="match status" value="1"/>
</dbReference>
<dbReference type="InterPro" id="IPR013678">
    <property type="entry name" value="RNR_2_N"/>
</dbReference>
<feature type="domain" description="Ribonucleotide reductase large subunit C-terminal" evidence="15">
    <location>
        <begin position="162"/>
        <end position="701"/>
    </location>
</feature>
<feature type="compositionally biased region" description="Basic and acidic residues" evidence="14">
    <location>
        <begin position="714"/>
        <end position="727"/>
    </location>
</feature>
<evidence type="ECO:0000256" key="7">
    <source>
        <dbReference type="ARBA" id="ARBA00022741"/>
    </source>
</evidence>
<dbReference type="GO" id="GO:0000166">
    <property type="term" value="F:nucleotide binding"/>
    <property type="evidence" value="ECO:0007669"/>
    <property type="project" value="UniProtKB-KW"/>
</dbReference>
<dbReference type="GO" id="GO:0071897">
    <property type="term" value="P:DNA biosynthetic process"/>
    <property type="evidence" value="ECO:0007669"/>
    <property type="project" value="UniProtKB-KW"/>
</dbReference>
<comment type="similarity">
    <text evidence="2 13">Belongs to the ribonucleoside diphosphate reductase class-2 family.</text>
</comment>
<dbReference type="GO" id="GO:0031419">
    <property type="term" value="F:cobalamin binding"/>
    <property type="evidence" value="ECO:0007669"/>
    <property type="project" value="UniProtKB-KW"/>
</dbReference>
<dbReference type="CDD" id="cd02888">
    <property type="entry name" value="RNR_II_dimer"/>
    <property type="match status" value="1"/>
</dbReference>
<evidence type="ECO:0000256" key="14">
    <source>
        <dbReference type="SAM" id="MobiDB-lite"/>
    </source>
</evidence>
<keyword evidence="10 13" id="KW-0170">Cobalt</keyword>
<dbReference type="InterPro" id="IPR050862">
    <property type="entry name" value="RdRp_reductase_class-2"/>
</dbReference>
<dbReference type="EMBL" id="FOLM01000003">
    <property type="protein sequence ID" value="SFC34390.1"/>
    <property type="molecule type" value="Genomic_DNA"/>
</dbReference>
<proteinExistence type="inferred from homology"/>
<dbReference type="RefSeq" id="WP_093837884.1">
    <property type="nucleotide sequence ID" value="NZ_FOLM01000003.1"/>
</dbReference>
<keyword evidence="8 13" id="KW-0560">Oxidoreductase</keyword>
<evidence type="ECO:0000313" key="19">
    <source>
        <dbReference type="Proteomes" id="UP000199207"/>
    </source>
</evidence>
<evidence type="ECO:0000256" key="10">
    <source>
        <dbReference type="ARBA" id="ARBA00023285"/>
    </source>
</evidence>
<evidence type="ECO:0000259" key="17">
    <source>
        <dbReference type="Pfam" id="PF12637"/>
    </source>
</evidence>
<feature type="compositionally biased region" description="Low complexity" evidence="14">
    <location>
        <begin position="729"/>
        <end position="743"/>
    </location>
</feature>
<dbReference type="NCBIfam" id="TIGR02504">
    <property type="entry name" value="NrdJ_Z"/>
    <property type="match status" value="1"/>
</dbReference>
<dbReference type="OrthoDB" id="9762933at2"/>
<feature type="domain" description="TSCPD" evidence="17">
    <location>
        <begin position="760"/>
        <end position="859"/>
    </location>
</feature>
<feature type="domain" description="Ribonucleotide reductase class II vitamin B12-dependent N-terminal" evidence="16">
    <location>
        <begin position="51"/>
        <end position="141"/>
    </location>
</feature>
<dbReference type="GO" id="GO:0004748">
    <property type="term" value="F:ribonucleoside-diphosphate reductase activity, thioredoxin disulfide as acceptor"/>
    <property type="evidence" value="ECO:0007669"/>
    <property type="project" value="UniProtKB-EC"/>
</dbReference>
<evidence type="ECO:0000256" key="4">
    <source>
        <dbReference type="ARBA" id="ARBA00014409"/>
    </source>
</evidence>
<dbReference type="InterPro" id="IPR000788">
    <property type="entry name" value="RNR_lg_C"/>
</dbReference>
<sequence length="972" mass="104906">MTETTSGSARGSRARTAKGGKAAAKGLRFERIHTTPGVHPYDEVVWERRDVVMTNWRDGSVNFEQRGVEFPDFWSVNAVNIVTSKYFRGAVGTPQRETSLRQLIDRVVKSYRAAGEEHGYFASPADAEIFEHELAYAVLHQVFSFNSPVWFNVGTKQPQQVSACFILSVEDSMESILDWYKEEGMIFKGGSGAGLNLSRIRSSKELLSSGGNASGPVSFMRGADASAGTIKSGGATRRAAKMVVLDVDHPDIEAFIDTKVREEEKIRVLRDAGFDMDLGGDDIASVQYQNANNSVRVTDDFMRAVESGSDYGLRARMTGEVIERLDARGVLRRMAEAAWACADPGIQYDDTINHWHTCPESGRITASNPCSEYMHLDNTSCNLASLNLMKFLKDDGQGRQSFDIERFTKVTELVITAMDISICFADFPTRKIAENTRAFRQLGIGYANLGALLMATGHAYDSDGGRALAGAVTSLMTGTAYRRSAELAAAVGPYDGYARNADPHRRVMRQHAEANAAAKRMDELDTPVWAAATEAWQDVLRLGEKNGFRNAQASVLAPTGTIGLMMDCDTTGIEPDLALVKFKKLVGGGSMQIVNTTVPKALKRLGYQDEQSEAIVAHIAEHGNVVGAPGLKPEHYEVFDCAMGERSIAPMGHVRMMAAAQPFLSGAISKTVNMPASSTVEDVEGIYLEGWRLGLKALAVYVEGSKVGQPLSAAKKDAGKDAGKDEGGAAETEPAAQAPAAGEKPAEHRPVRRRLPKGRPGITTSFTVGGAEGYMTANSYPDDGLGEVFLKMSKQGSTLAGMMDAFSIAVSVGLQYGVPLETYVSKFTNMRFEPAGMTDDPDVRMAQSIVDYIFRRLALDFLPFETRSALGIHTVEERQRHLETGSYELSAEDEDMDVEGLAQSAPRQPAGGARPAAAAEAAPAEAHNSTELAEIQLGLNADAPLCFSCGTKMRRAGSCYVCEGCGSTSGCS</sequence>
<dbReference type="FunFam" id="3.20.70.20:FF:000007">
    <property type="entry name" value="Vitamin B12-dependent ribonucleotide reductase"/>
    <property type="match status" value="1"/>
</dbReference>
<feature type="region of interest" description="Disordered" evidence="14">
    <location>
        <begin position="904"/>
        <end position="927"/>
    </location>
</feature>
<protein>
    <recommendedName>
        <fullName evidence="4 13">Vitamin B12-dependent ribonucleotide reductase</fullName>
        <ecNumber evidence="3 13">1.17.4.1</ecNumber>
    </recommendedName>
</protein>
<evidence type="ECO:0000256" key="1">
    <source>
        <dbReference type="ARBA" id="ARBA00001922"/>
    </source>
</evidence>
<dbReference type="SUPFAM" id="SSF51998">
    <property type="entry name" value="PFL-like glycyl radical enzymes"/>
    <property type="match status" value="1"/>
</dbReference>